<sequence length="260" mass="28860">MESFKKRRLVIKGFLINEVAFSEATLITRNSLTLDKKYQTGSLDSSHELMKSYEDHVHSYETRAIYPDERDIQVNSIMDFVPVSTKVLGKMGEGISHTLMGVTVMLTGIDSEGVQAAEFGSSEGILQEQVSWGKPGTPNHNDIIIHVDVTLKEGSTKIRDGINRCHELCDEIVGSIRRALKKLDGRSCDERHEFYDEIKPGGKKVVILKQVAGQGAMSDTRLLSKEPAGYESGRSIIDLGNLPVLLTPNEYRDGALRAMH</sequence>
<dbReference type="InterPro" id="IPR031000">
    <property type="entry name" value="D_pro_red_PrdD"/>
</dbReference>
<dbReference type="EMBL" id="JAMFLX010000004">
    <property type="protein sequence ID" value="MCL6269251.1"/>
    <property type="molecule type" value="Genomic_DNA"/>
</dbReference>
<gene>
    <name evidence="1" type="primary">prdD</name>
    <name evidence="1" type="ORF">M3P05_04735</name>
</gene>
<comment type="caution">
    <text evidence="1">The sequence shown here is derived from an EMBL/GenBank/DDBJ whole genome shotgun (WGS) entry which is preliminary data.</text>
</comment>
<accession>A0ABT0PDF3</accession>
<dbReference type="RefSeq" id="WP_249698216.1">
    <property type="nucleotide sequence ID" value="NZ_JAMFLX010000004.1"/>
</dbReference>
<dbReference type="Proteomes" id="UP001203338">
    <property type="component" value="Unassembled WGS sequence"/>
</dbReference>
<organism evidence="1 2">
    <name type="scientific">Parendozoicomonas callyspongiae</name>
    <dbReference type="NCBI Taxonomy" id="2942213"/>
    <lineage>
        <taxon>Bacteria</taxon>
        <taxon>Pseudomonadati</taxon>
        <taxon>Pseudomonadota</taxon>
        <taxon>Gammaproteobacteria</taxon>
        <taxon>Oceanospirillales</taxon>
        <taxon>Endozoicomonadaceae</taxon>
        <taxon>Parendozoicomonas</taxon>
    </lineage>
</organism>
<reference evidence="1 2" key="1">
    <citation type="submission" date="2022-05" db="EMBL/GenBank/DDBJ databases">
        <authorList>
            <person name="Park J.-S."/>
        </authorList>
    </citation>
    <scope>NUCLEOTIDE SEQUENCE [LARGE SCALE GENOMIC DNA]</scope>
    <source>
        <strain evidence="1 2">2012CJ34-2</strain>
    </source>
</reference>
<evidence type="ECO:0000313" key="1">
    <source>
        <dbReference type="EMBL" id="MCL6269251.1"/>
    </source>
</evidence>
<keyword evidence="2" id="KW-1185">Reference proteome</keyword>
<dbReference type="NCBIfam" id="TIGR04482">
    <property type="entry name" value="D_pro_red_PrdD"/>
    <property type="match status" value="1"/>
</dbReference>
<name>A0ABT0PDF3_9GAMM</name>
<protein>
    <submittedName>
        <fullName evidence="1">Proline reductase cluster protein PrdD</fullName>
    </submittedName>
</protein>
<proteinExistence type="predicted"/>
<evidence type="ECO:0000313" key="2">
    <source>
        <dbReference type="Proteomes" id="UP001203338"/>
    </source>
</evidence>